<comment type="caution">
    <text evidence="8">The sequence shown here is derived from an EMBL/GenBank/DDBJ whole genome shotgun (WGS) entry which is preliminary data.</text>
</comment>
<evidence type="ECO:0000256" key="1">
    <source>
        <dbReference type="ARBA" id="ARBA00004123"/>
    </source>
</evidence>
<feature type="compositionally biased region" description="Basic and acidic residues" evidence="7">
    <location>
        <begin position="108"/>
        <end position="166"/>
    </location>
</feature>
<keyword evidence="3" id="KW-0677">Repeat</keyword>
<accession>A0A0P7B8T6</accession>
<dbReference type="PANTHER" id="PTHR15263:SF1">
    <property type="entry name" value="NF-KAPPA-B INHIBITOR-LIKE PROTEIN 1"/>
    <property type="match status" value="1"/>
</dbReference>
<reference evidence="8 9" key="1">
    <citation type="submission" date="2015-09" db="EMBL/GenBank/DDBJ databases">
        <title>Draft genome of a European isolate of the apple canker pathogen Neonectria ditissima.</title>
        <authorList>
            <person name="Gomez-Cortecero A."/>
            <person name="Harrison R.J."/>
            <person name="Armitage A.D."/>
        </authorList>
    </citation>
    <scope>NUCLEOTIDE SEQUENCE [LARGE SCALE GENOMIC DNA]</scope>
    <source>
        <strain evidence="8 9">R09/05</strain>
    </source>
</reference>
<organism evidence="8 9">
    <name type="scientific">Neonectria ditissima</name>
    <dbReference type="NCBI Taxonomy" id="78410"/>
    <lineage>
        <taxon>Eukaryota</taxon>
        <taxon>Fungi</taxon>
        <taxon>Dikarya</taxon>
        <taxon>Ascomycota</taxon>
        <taxon>Pezizomycotina</taxon>
        <taxon>Sordariomycetes</taxon>
        <taxon>Hypocreomycetidae</taxon>
        <taxon>Hypocreales</taxon>
        <taxon>Nectriaceae</taxon>
        <taxon>Neonectria</taxon>
    </lineage>
</organism>
<feature type="region of interest" description="Disordered" evidence="7">
    <location>
        <begin position="38"/>
        <end position="68"/>
    </location>
</feature>
<feature type="region of interest" description="Disordered" evidence="7">
    <location>
        <begin position="88"/>
        <end position="225"/>
    </location>
</feature>
<keyword evidence="2" id="KW-0597">Phosphoprotein</keyword>
<evidence type="ECO:0000256" key="3">
    <source>
        <dbReference type="ARBA" id="ARBA00022737"/>
    </source>
</evidence>
<feature type="compositionally biased region" description="Polar residues" evidence="7">
    <location>
        <begin position="38"/>
        <end position="63"/>
    </location>
</feature>
<comment type="subcellular location">
    <subcellularLocation>
        <location evidence="1">Nucleus</location>
    </subcellularLocation>
</comment>
<dbReference type="GO" id="GO:0005634">
    <property type="term" value="C:nucleus"/>
    <property type="evidence" value="ECO:0007669"/>
    <property type="project" value="UniProtKB-SubCell"/>
</dbReference>
<dbReference type="EMBL" id="LKCW01000038">
    <property type="protein sequence ID" value="KPM43113.1"/>
    <property type="molecule type" value="Genomic_DNA"/>
</dbReference>
<feature type="compositionally biased region" description="Basic and acidic residues" evidence="7">
    <location>
        <begin position="185"/>
        <end position="200"/>
    </location>
</feature>
<dbReference type="STRING" id="78410.A0A0P7B8T6"/>
<sequence>MLKSNKHKQHLSSWQPSTTNRAFENYVARASLTTLCTNSQQPTSLCPTNSDLLSPRNPSTPSHLSPGLLLSRCEPDALVSHGLPMMATMADTPESPRRRHILSAINPDRPRARDRDKDPEADPRGKPDGDADHPSDTRDAPVKRSTVDAASHRSGTDRDGETDKTQPRPSRLKLKDRKSRRRSSRDRDRDRDRHHDTDRPRSHRHRHRRRHRSPTPPDPYERPTLDPEAAFRESLFDAMADDEGASYWQGVYGQPVHVYSNEKVGPTGELEQMTEEEYATHVRQKMWEKTHAGLIEERAKRAEAKKRKEEEKIHNRKLQEEMERSLRRGEERRQRRTRAARWEEYTNAWSAWDGTSATLNWPIESGRQQDIDEKQVRAFFVHGLGLGEIGEREFAAKLKEERVRWHPDKMQQRLGGQVDEETMKDVTAIFQIIDRLWGEARGTG</sequence>
<evidence type="ECO:0000256" key="2">
    <source>
        <dbReference type="ARBA" id="ARBA00022553"/>
    </source>
</evidence>
<gene>
    <name evidence="8" type="ORF">AK830_g3482</name>
</gene>
<evidence type="ECO:0000256" key="4">
    <source>
        <dbReference type="ARBA" id="ARBA00023043"/>
    </source>
</evidence>
<evidence type="ECO:0000256" key="5">
    <source>
        <dbReference type="ARBA" id="ARBA00023242"/>
    </source>
</evidence>
<name>A0A0P7B8T6_9HYPO</name>
<keyword evidence="5" id="KW-0539">Nucleus</keyword>
<feature type="compositionally biased region" description="Basic residues" evidence="7">
    <location>
        <begin position="170"/>
        <end position="184"/>
    </location>
</feature>
<keyword evidence="4" id="KW-0040">ANK repeat</keyword>
<dbReference type="PANTHER" id="PTHR15263">
    <property type="entry name" value="I-KAPPA-B-LIKE PROTEIN IKBL"/>
    <property type="match status" value="1"/>
</dbReference>
<keyword evidence="9" id="KW-1185">Reference proteome</keyword>
<evidence type="ECO:0000256" key="7">
    <source>
        <dbReference type="SAM" id="MobiDB-lite"/>
    </source>
</evidence>
<dbReference type="AlphaFoldDB" id="A0A0P7B8T6"/>
<proteinExistence type="predicted"/>
<dbReference type="GO" id="GO:0043124">
    <property type="term" value="P:negative regulation of canonical NF-kappaB signal transduction"/>
    <property type="evidence" value="ECO:0007669"/>
    <property type="project" value="InterPro"/>
</dbReference>
<feature type="compositionally biased region" description="Basic residues" evidence="7">
    <location>
        <begin position="201"/>
        <end position="213"/>
    </location>
</feature>
<protein>
    <submittedName>
        <fullName evidence="8">Uncharacterized protein</fullName>
    </submittedName>
</protein>
<dbReference type="InterPro" id="IPR038753">
    <property type="entry name" value="NFKBIL1"/>
</dbReference>
<keyword evidence="6" id="KW-0175">Coiled coil</keyword>
<evidence type="ECO:0000256" key="6">
    <source>
        <dbReference type="SAM" id="Coils"/>
    </source>
</evidence>
<dbReference type="Proteomes" id="UP000050424">
    <property type="component" value="Unassembled WGS sequence"/>
</dbReference>
<evidence type="ECO:0000313" key="8">
    <source>
        <dbReference type="EMBL" id="KPM43113.1"/>
    </source>
</evidence>
<dbReference type="OrthoDB" id="412109at2759"/>
<evidence type="ECO:0000313" key="9">
    <source>
        <dbReference type="Proteomes" id="UP000050424"/>
    </source>
</evidence>
<feature type="coiled-coil region" evidence="6">
    <location>
        <begin position="292"/>
        <end position="328"/>
    </location>
</feature>